<sequence length="719" mass="75653">MTPRQPGLTFTLYSPSHSRPSWLGTSSVPAFTRGRVLNVEVFVWRSLHPGLSHGRQPASFVSPAQSSIPSSSHHFDFLSSFTVSAIKPTVKKINADRHRASRTARAFLSRRSLAVSAANPANMSDGKRAGVGAGAGVGTRVGPGAGEGVDAGEGLGIVGVDVRVASAGAGASPRGRGFDGVDYGASRNRSVTAPAWGPGQVLRREFLRPPSRAHARPISRDAYRATLDCRAASPGGPGLVSAPVPAPAPPRKPAQFPVLRDNQQHAQSGLQSFWPGSPDSFSGFYPAVSAGLAHPLSATAAPLAAAFSSGAPAQLYDEPGANQRGFSFSGLNPIHNVALARGASFHGTQFPPSLAELAQGLPPFRPLPPPIAPAPFTTLVPRVAPAQLEAPPPRRRQEDRVPWHNNNDQLGATSSALAVVPALPVGPRGLLNPPCTREHFRTPSGQITHGFPPGYHKDNLRGHARNLSICQNPASYPIGPATVVTRHLAAASVRGPGGTAATTMQVARRVPVPTGRAYHAPDHTNCSVWFYGLPGDITLAELLDAVAAHRPGRVFTSSVVLPRPDAVSSFPGGVPSATGQVTFFTRQGFDALLKATNAAGGLQVPGRSGPPLWFAGARPNRQRYVPLEAGSFLHSRVIVVVGPAGIVNRRNLEAAFRRQIESRWETVRVVEGCAGDQACLEWHFAGWRGQAETALGVVKAWFGAEGVQCYWGADPCGFV</sequence>
<dbReference type="Proteomes" id="UP001275084">
    <property type="component" value="Unassembled WGS sequence"/>
</dbReference>
<accession>A0AAJ0HND5</accession>
<reference evidence="1" key="1">
    <citation type="journal article" date="2023" name="Mol. Phylogenet. Evol.">
        <title>Genome-scale phylogeny and comparative genomics of the fungal order Sordariales.</title>
        <authorList>
            <person name="Hensen N."/>
            <person name="Bonometti L."/>
            <person name="Westerberg I."/>
            <person name="Brannstrom I.O."/>
            <person name="Guillou S."/>
            <person name="Cros-Aarteil S."/>
            <person name="Calhoun S."/>
            <person name="Haridas S."/>
            <person name="Kuo A."/>
            <person name="Mondo S."/>
            <person name="Pangilinan J."/>
            <person name="Riley R."/>
            <person name="LaButti K."/>
            <person name="Andreopoulos B."/>
            <person name="Lipzen A."/>
            <person name="Chen C."/>
            <person name="Yan M."/>
            <person name="Daum C."/>
            <person name="Ng V."/>
            <person name="Clum A."/>
            <person name="Steindorff A."/>
            <person name="Ohm R.A."/>
            <person name="Martin F."/>
            <person name="Silar P."/>
            <person name="Natvig D.O."/>
            <person name="Lalanne C."/>
            <person name="Gautier V."/>
            <person name="Ament-Velasquez S.L."/>
            <person name="Kruys A."/>
            <person name="Hutchinson M.I."/>
            <person name="Powell A.J."/>
            <person name="Barry K."/>
            <person name="Miller A.N."/>
            <person name="Grigoriev I.V."/>
            <person name="Debuchy R."/>
            <person name="Gladieux P."/>
            <person name="Hiltunen Thoren M."/>
            <person name="Johannesson H."/>
        </authorList>
    </citation>
    <scope>NUCLEOTIDE SEQUENCE</scope>
    <source>
        <strain evidence="1">CBS 955.72</strain>
    </source>
</reference>
<evidence type="ECO:0000313" key="1">
    <source>
        <dbReference type="EMBL" id="KAK3357769.1"/>
    </source>
</evidence>
<keyword evidence="2" id="KW-1185">Reference proteome</keyword>
<organism evidence="1 2">
    <name type="scientific">Lasiosphaeria hispida</name>
    <dbReference type="NCBI Taxonomy" id="260671"/>
    <lineage>
        <taxon>Eukaryota</taxon>
        <taxon>Fungi</taxon>
        <taxon>Dikarya</taxon>
        <taxon>Ascomycota</taxon>
        <taxon>Pezizomycotina</taxon>
        <taxon>Sordariomycetes</taxon>
        <taxon>Sordariomycetidae</taxon>
        <taxon>Sordariales</taxon>
        <taxon>Lasiosphaeriaceae</taxon>
        <taxon>Lasiosphaeria</taxon>
    </lineage>
</organism>
<gene>
    <name evidence="1" type="ORF">B0T25DRAFT_517151</name>
</gene>
<evidence type="ECO:0000313" key="2">
    <source>
        <dbReference type="Proteomes" id="UP001275084"/>
    </source>
</evidence>
<name>A0AAJ0HND5_9PEZI</name>
<dbReference type="AlphaFoldDB" id="A0AAJ0HND5"/>
<dbReference type="EMBL" id="JAUIQD010000003">
    <property type="protein sequence ID" value="KAK3357769.1"/>
    <property type="molecule type" value="Genomic_DNA"/>
</dbReference>
<proteinExistence type="predicted"/>
<protein>
    <submittedName>
        <fullName evidence="1">Uncharacterized protein</fullName>
    </submittedName>
</protein>
<comment type="caution">
    <text evidence="1">The sequence shown here is derived from an EMBL/GenBank/DDBJ whole genome shotgun (WGS) entry which is preliminary data.</text>
</comment>
<reference evidence="1" key="2">
    <citation type="submission" date="2023-06" db="EMBL/GenBank/DDBJ databases">
        <authorList>
            <consortium name="Lawrence Berkeley National Laboratory"/>
            <person name="Haridas S."/>
            <person name="Hensen N."/>
            <person name="Bonometti L."/>
            <person name="Westerberg I."/>
            <person name="Brannstrom I.O."/>
            <person name="Guillou S."/>
            <person name="Cros-Aarteil S."/>
            <person name="Calhoun S."/>
            <person name="Kuo A."/>
            <person name="Mondo S."/>
            <person name="Pangilinan J."/>
            <person name="Riley R."/>
            <person name="Labutti K."/>
            <person name="Andreopoulos B."/>
            <person name="Lipzen A."/>
            <person name="Chen C."/>
            <person name="Yanf M."/>
            <person name="Daum C."/>
            <person name="Ng V."/>
            <person name="Clum A."/>
            <person name="Steindorff A."/>
            <person name="Ohm R."/>
            <person name="Martin F."/>
            <person name="Silar P."/>
            <person name="Natvig D."/>
            <person name="Lalanne C."/>
            <person name="Gautier V."/>
            <person name="Ament-Velasquez S.L."/>
            <person name="Kruys A."/>
            <person name="Hutchinson M.I."/>
            <person name="Powell A.J."/>
            <person name="Barry K."/>
            <person name="Miller A.N."/>
            <person name="Grigoriev I.V."/>
            <person name="Debuchy R."/>
            <person name="Gladieux P."/>
            <person name="Thoren M.H."/>
            <person name="Johannesson H."/>
        </authorList>
    </citation>
    <scope>NUCLEOTIDE SEQUENCE</scope>
    <source>
        <strain evidence="1">CBS 955.72</strain>
    </source>
</reference>